<evidence type="ECO:0000313" key="3">
    <source>
        <dbReference type="Proteomes" id="UP000887159"/>
    </source>
</evidence>
<dbReference type="AlphaFoldDB" id="A0A8X6S2G7"/>
<proteinExistence type="predicted"/>
<dbReference type="GO" id="GO:0003676">
    <property type="term" value="F:nucleic acid binding"/>
    <property type="evidence" value="ECO:0007669"/>
    <property type="project" value="InterPro"/>
</dbReference>
<reference evidence="2" key="1">
    <citation type="submission" date="2020-08" db="EMBL/GenBank/DDBJ databases">
        <title>Multicomponent nature underlies the extraordinary mechanical properties of spider dragline silk.</title>
        <authorList>
            <person name="Kono N."/>
            <person name="Nakamura H."/>
            <person name="Mori M."/>
            <person name="Yoshida Y."/>
            <person name="Ohtoshi R."/>
            <person name="Malay A.D."/>
            <person name="Moran D.A.P."/>
            <person name="Tomita M."/>
            <person name="Numata K."/>
            <person name="Arakawa K."/>
        </authorList>
    </citation>
    <scope>NUCLEOTIDE SEQUENCE</scope>
</reference>
<feature type="region of interest" description="Disordered" evidence="1">
    <location>
        <begin position="1"/>
        <end position="21"/>
    </location>
</feature>
<name>A0A8X6S2G7_TRICX</name>
<accession>A0A8X6S2G7</accession>
<evidence type="ECO:0000313" key="2">
    <source>
        <dbReference type="EMBL" id="GFY03265.1"/>
    </source>
</evidence>
<protein>
    <submittedName>
        <fullName evidence="2">Transposable element Tcb2 transposase</fullName>
    </submittedName>
</protein>
<dbReference type="EMBL" id="BMAU01021236">
    <property type="protein sequence ID" value="GFY03265.1"/>
    <property type="molecule type" value="Genomic_DNA"/>
</dbReference>
<dbReference type="Proteomes" id="UP000887159">
    <property type="component" value="Unassembled WGS sequence"/>
</dbReference>
<sequence length="101" mass="11738">MSFTRRPGSGRPRQTSRREDRHIITAPLCVLPLTPTHRRLRLEWCRSRGNWTAAERNQVVFSDESRYNLSSDDNRVRVRRPGGERLNPAFALQRHTAGVMV</sequence>
<evidence type="ECO:0000256" key="1">
    <source>
        <dbReference type="SAM" id="MobiDB-lite"/>
    </source>
</evidence>
<dbReference type="Gene3D" id="3.30.420.10">
    <property type="entry name" value="Ribonuclease H-like superfamily/Ribonuclease H"/>
    <property type="match status" value="1"/>
</dbReference>
<dbReference type="InterPro" id="IPR036397">
    <property type="entry name" value="RNaseH_sf"/>
</dbReference>
<gene>
    <name evidence="2" type="primary">NCL1_35609</name>
    <name evidence="2" type="ORF">TNCV_1172251</name>
</gene>
<comment type="caution">
    <text evidence="2">The sequence shown here is derived from an EMBL/GenBank/DDBJ whole genome shotgun (WGS) entry which is preliminary data.</text>
</comment>
<organism evidence="2 3">
    <name type="scientific">Trichonephila clavipes</name>
    <name type="common">Golden silk orbweaver</name>
    <name type="synonym">Nephila clavipes</name>
    <dbReference type="NCBI Taxonomy" id="2585209"/>
    <lineage>
        <taxon>Eukaryota</taxon>
        <taxon>Metazoa</taxon>
        <taxon>Ecdysozoa</taxon>
        <taxon>Arthropoda</taxon>
        <taxon>Chelicerata</taxon>
        <taxon>Arachnida</taxon>
        <taxon>Araneae</taxon>
        <taxon>Araneomorphae</taxon>
        <taxon>Entelegynae</taxon>
        <taxon>Araneoidea</taxon>
        <taxon>Nephilidae</taxon>
        <taxon>Trichonephila</taxon>
    </lineage>
</organism>
<keyword evidence="3" id="KW-1185">Reference proteome</keyword>